<dbReference type="Pfam" id="PF00400">
    <property type="entry name" value="WD40"/>
    <property type="match status" value="3"/>
</dbReference>
<dbReference type="InterPro" id="IPR015943">
    <property type="entry name" value="WD40/YVTN_repeat-like_dom_sf"/>
</dbReference>
<proteinExistence type="inferred from homology"/>
<dbReference type="EMBL" id="JH816450">
    <property type="protein sequence ID" value="EKC39667.1"/>
    <property type="molecule type" value="Genomic_DNA"/>
</dbReference>
<keyword evidence="4 7" id="KW-0175">Coiled coil</keyword>
<dbReference type="HOGENOM" id="CLU_026859_0_0_1"/>
<protein>
    <recommendedName>
        <fullName evidence="6">Coronin</fullName>
    </recommendedName>
</protein>
<dbReference type="InterPro" id="IPR001680">
    <property type="entry name" value="WD40_rpt"/>
</dbReference>
<dbReference type="InterPro" id="IPR015048">
    <property type="entry name" value="DUF1899"/>
</dbReference>
<keyword evidence="5" id="KW-0009">Actin-binding</keyword>
<dbReference type="PANTHER" id="PTHR10856:SF0">
    <property type="entry name" value="CORONIN"/>
    <property type="match status" value="1"/>
</dbReference>
<evidence type="ECO:0000256" key="2">
    <source>
        <dbReference type="ARBA" id="ARBA00022574"/>
    </source>
</evidence>
<dbReference type="FunCoup" id="K1QRW4">
    <property type="interactions" value="651"/>
</dbReference>
<dbReference type="SMART" id="SM00320">
    <property type="entry name" value="WD40"/>
    <property type="match status" value="3"/>
</dbReference>
<evidence type="ECO:0000256" key="8">
    <source>
        <dbReference type="SAM" id="MobiDB-lite"/>
    </source>
</evidence>
<dbReference type="SUPFAM" id="SSF50978">
    <property type="entry name" value="WD40 repeat-like"/>
    <property type="match status" value="1"/>
</dbReference>
<dbReference type="PROSITE" id="PS50082">
    <property type="entry name" value="WD_REPEATS_2"/>
    <property type="match status" value="2"/>
</dbReference>
<dbReference type="FunFam" id="2.130.10.10:FF:000502">
    <property type="entry name" value="Coronin"/>
    <property type="match status" value="1"/>
</dbReference>
<feature type="coiled-coil region" evidence="7">
    <location>
        <begin position="520"/>
        <end position="547"/>
    </location>
</feature>
<dbReference type="AlphaFoldDB" id="K1QRW4"/>
<evidence type="ECO:0000256" key="1">
    <source>
        <dbReference type="ARBA" id="ARBA00009482"/>
    </source>
</evidence>
<dbReference type="SMART" id="SM01166">
    <property type="entry name" value="DUF1899"/>
    <property type="match status" value="1"/>
</dbReference>
<evidence type="ECO:0000256" key="5">
    <source>
        <dbReference type="ARBA" id="ARBA00023203"/>
    </source>
</evidence>
<evidence type="ECO:0000256" key="6">
    <source>
        <dbReference type="RuleBase" id="RU280818"/>
    </source>
</evidence>
<sequence>MIQGFYKMAFMRKSKFRHVFGKPLKKDDGYDNIRVTKNSWDSPFCSVNPKYIAIITESAGGGSFLVLPIKQTGRVEMNQPVVDGHKGPVLDIAFCPHNDDVIASCSEDCTVKVWQIPEGGLTRNLTEPVVELVSHIKRACIVTWHPSAQNILLSAGADSKICIWNVGTGELYVEINLPDLIYSASFSYNGNRFVCTCKDKILRVIDSRTGKVIKETKEPCHQGSKPAQALYLKHDKVFTTGFSRMSERQYALWDANTLEQMSLDEIDQANGVLMPVYDGDVEMIYLIGKGDSIIRYYEITDEAPYVHYLSLYQSRDPTRGFGVMCKRGLNINNCEIMRIYKLLNTGTVEVIPFTVPRKSELFQDDIYPDTASDQPAISGEDWFRGVDADPVLVSLKDMFASEMKEPAKVVIKSNILDKKVPATPSRRSEEVASTPQAKTAHSVVRPASEAAPAASGAGAELPPENETTPPPPKPSIGPKPGSKSEPEETVTSPPKPSIGSKPGSKSEPEGFDPQGILEDIRKLKLIVKAHERRIKTLEERVAQYEAPSTDEDGLGETC</sequence>
<accession>K1QRW4</accession>
<dbReference type="Gene3D" id="2.130.10.10">
    <property type="entry name" value="YVTN repeat-like/Quinoprotein amine dehydrogenase"/>
    <property type="match status" value="1"/>
</dbReference>
<dbReference type="InterPro" id="IPR036322">
    <property type="entry name" value="WD40_repeat_dom_sf"/>
</dbReference>
<gene>
    <name evidence="9" type="ORF">CGI_10025126</name>
</gene>
<evidence type="ECO:0000313" key="9">
    <source>
        <dbReference type="EMBL" id="EKC39667.1"/>
    </source>
</evidence>
<dbReference type="PANTHER" id="PTHR10856">
    <property type="entry name" value="CORONIN"/>
    <property type="match status" value="1"/>
</dbReference>
<evidence type="ECO:0000256" key="3">
    <source>
        <dbReference type="ARBA" id="ARBA00022737"/>
    </source>
</evidence>
<dbReference type="Pfam" id="PF16300">
    <property type="entry name" value="WD40_4"/>
    <property type="match status" value="1"/>
</dbReference>
<comment type="similarity">
    <text evidence="1 6">Belongs to the WD repeat coronin family.</text>
</comment>
<dbReference type="InParanoid" id="K1QRW4"/>
<feature type="compositionally biased region" description="Low complexity" evidence="8">
    <location>
        <begin position="446"/>
        <end position="467"/>
    </location>
</feature>
<evidence type="ECO:0000256" key="4">
    <source>
        <dbReference type="ARBA" id="ARBA00023054"/>
    </source>
</evidence>
<dbReference type="PROSITE" id="PS50294">
    <property type="entry name" value="WD_REPEATS_REGION"/>
    <property type="match status" value="1"/>
</dbReference>
<keyword evidence="3 6" id="KW-0677">Repeat</keyword>
<evidence type="ECO:0000256" key="7">
    <source>
        <dbReference type="SAM" id="Coils"/>
    </source>
</evidence>
<dbReference type="PROSITE" id="PS00678">
    <property type="entry name" value="WD_REPEATS_1"/>
    <property type="match status" value="1"/>
</dbReference>
<reference evidence="9" key="1">
    <citation type="journal article" date="2012" name="Nature">
        <title>The oyster genome reveals stress adaptation and complexity of shell formation.</title>
        <authorList>
            <person name="Zhang G."/>
            <person name="Fang X."/>
            <person name="Guo X."/>
            <person name="Li L."/>
            <person name="Luo R."/>
            <person name="Xu F."/>
            <person name="Yang P."/>
            <person name="Zhang L."/>
            <person name="Wang X."/>
            <person name="Qi H."/>
            <person name="Xiong Z."/>
            <person name="Que H."/>
            <person name="Xie Y."/>
            <person name="Holland P.W."/>
            <person name="Paps J."/>
            <person name="Zhu Y."/>
            <person name="Wu F."/>
            <person name="Chen Y."/>
            <person name="Wang J."/>
            <person name="Peng C."/>
            <person name="Meng J."/>
            <person name="Yang L."/>
            <person name="Liu J."/>
            <person name="Wen B."/>
            <person name="Zhang N."/>
            <person name="Huang Z."/>
            <person name="Zhu Q."/>
            <person name="Feng Y."/>
            <person name="Mount A."/>
            <person name="Hedgecock D."/>
            <person name="Xu Z."/>
            <person name="Liu Y."/>
            <person name="Domazet-Loso T."/>
            <person name="Du Y."/>
            <person name="Sun X."/>
            <person name="Zhang S."/>
            <person name="Liu B."/>
            <person name="Cheng P."/>
            <person name="Jiang X."/>
            <person name="Li J."/>
            <person name="Fan D."/>
            <person name="Wang W."/>
            <person name="Fu W."/>
            <person name="Wang T."/>
            <person name="Wang B."/>
            <person name="Zhang J."/>
            <person name="Peng Z."/>
            <person name="Li Y."/>
            <person name="Li N."/>
            <person name="Wang J."/>
            <person name="Chen M."/>
            <person name="He Y."/>
            <person name="Tan F."/>
            <person name="Song X."/>
            <person name="Zheng Q."/>
            <person name="Huang R."/>
            <person name="Yang H."/>
            <person name="Du X."/>
            <person name="Chen L."/>
            <person name="Yang M."/>
            <person name="Gaffney P.M."/>
            <person name="Wang S."/>
            <person name="Luo L."/>
            <person name="She Z."/>
            <person name="Ming Y."/>
            <person name="Huang W."/>
            <person name="Zhang S."/>
            <person name="Huang B."/>
            <person name="Zhang Y."/>
            <person name="Qu T."/>
            <person name="Ni P."/>
            <person name="Miao G."/>
            <person name="Wang J."/>
            <person name="Wang Q."/>
            <person name="Steinberg C.E."/>
            <person name="Wang H."/>
            <person name="Li N."/>
            <person name="Qian L."/>
            <person name="Zhang G."/>
            <person name="Li Y."/>
            <person name="Yang H."/>
            <person name="Liu X."/>
            <person name="Wang J."/>
            <person name="Yin Y."/>
            <person name="Wang J."/>
        </authorList>
    </citation>
    <scope>NUCLEOTIDE SEQUENCE [LARGE SCALE GENOMIC DNA]</scope>
    <source>
        <strain evidence="9">05x7-T-G4-1.051#20</strain>
    </source>
</reference>
<name>K1QRW4_MAGGI</name>
<feature type="compositionally biased region" description="Pro residues" evidence="8">
    <location>
        <begin position="468"/>
        <end position="477"/>
    </location>
</feature>
<feature type="compositionally biased region" description="Basic and acidic residues" evidence="8">
    <location>
        <begin position="420"/>
        <end position="430"/>
    </location>
</feature>
<dbReference type="GO" id="GO:0007015">
    <property type="term" value="P:actin filament organization"/>
    <property type="evidence" value="ECO:0007669"/>
    <property type="project" value="TreeGrafter"/>
</dbReference>
<keyword evidence="2 6" id="KW-0853">WD repeat</keyword>
<dbReference type="GO" id="GO:0051015">
    <property type="term" value="F:actin filament binding"/>
    <property type="evidence" value="ECO:0007669"/>
    <property type="project" value="TreeGrafter"/>
</dbReference>
<dbReference type="InterPro" id="IPR015505">
    <property type="entry name" value="Coronin"/>
</dbReference>
<dbReference type="Pfam" id="PF08953">
    <property type="entry name" value="DUF1899"/>
    <property type="match status" value="1"/>
</dbReference>
<dbReference type="InterPro" id="IPR019775">
    <property type="entry name" value="WD40_repeat_CS"/>
</dbReference>
<feature type="region of interest" description="Disordered" evidence="8">
    <location>
        <begin position="420"/>
        <end position="515"/>
    </location>
</feature>
<organism evidence="9">
    <name type="scientific">Magallana gigas</name>
    <name type="common">Pacific oyster</name>
    <name type="synonym">Crassostrea gigas</name>
    <dbReference type="NCBI Taxonomy" id="29159"/>
    <lineage>
        <taxon>Eukaryota</taxon>
        <taxon>Metazoa</taxon>
        <taxon>Spiralia</taxon>
        <taxon>Lophotrochozoa</taxon>
        <taxon>Mollusca</taxon>
        <taxon>Bivalvia</taxon>
        <taxon>Autobranchia</taxon>
        <taxon>Pteriomorphia</taxon>
        <taxon>Ostreida</taxon>
        <taxon>Ostreoidea</taxon>
        <taxon>Ostreidae</taxon>
        <taxon>Magallana</taxon>
    </lineage>
</organism>
<dbReference type="SMART" id="SM01167">
    <property type="entry name" value="DUF1900"/>
    <property type="match status" value="1"/>
</dbReference>